<dbReference type="GO" id="GO:0005739">
    <property type="term" value="C:mitochondrion"/>
    <property type="evidence" value="ECO:0007669"/>
    <property type="project" value="UniProtKB-ARBA"/>
</dbReference>
<name>A0A1D8NQV0_YARLL</name>
<evidence type="ECO:0000313" key="3">
    <source>
        <dbReference type="Proteomes" id="UP000182444"/>
    </source>
</evidence>
<gene>
    <name evidence="2" type="ORF">YALI1_M00390g3</name>
</gene>
<dbReference type="InterPro" id="IPR027434">
    <property type="entry name" value="Homing_endonucl"/>
</dbReference>
<evidence type="ECO:0000259" key="1">
    <source>
        <dbReference type="Pfam" id="PF00961"/>
    </source>
</evidence>
<geneLocation type="mitochondrion" evidence="2"/>
<dbReference type="InterPro" id="IPR051289">
    <property type="entry name" value="LAGLIDADG_Endonuclease"/>
</dbReference>
<reference evidence="2 3" key="1">
    <citation type="journal article" date="2016" name="PLoS ONE">
        <title>Sequence Assembly of Yarrowia lipolytica Strain W29/CLIB89 Shows Transposable Element Diversity.</title>
        <authorList>
            <person name="Magnan C."/>
            <person name="Yu J."/>
            <person name="Chang I."/>
            <person name="Jahn E."/>
            <person name="Kanomata Y."/>
            <person name="Wu J."/>
            <person name="Zeller M."/>
            <person name="Oakes M."/>
            <person name="Baldi P."/>
            <person name="Sandmeyer S."/>
        </authorList>
    </citation>
    <scope>NUCLEOTIDE SEQUENCE [LARGE SCALE GENOMIC DNA]</scope>
    <source>
        <strain evidence="3">CLIB89(W29)</strain>
    </source>
</reference>
<dbReference type="Gene3D" id="3.10.28.10">
    <property type="entry name" value="Homing endonucleases"/>
    <property type="match status" value="2"/>
</dbReference>
<dbReference type="VEuPathDB" id="FungiDB:YALI1_M00390g3"/>
<dbReference type="PANTHER" id="PTHR36181:SF2">
    <property type="entry name" value="INTRON-ENCODED ENDONUCLEASE AI3-RELATED"/>
    <property type="match status" value="1"/>
</dbReference>
<dbReference type="EMBL" id="CP017559">
    <property type="protein sequence ID" value="AOW08016.1"/>
    <property type="molecule type" value="Genomic_DNA"/>
</dbReference>
<dbReference type="Proteomes" id="UP000182444">
    <property type="component" value="Mitochondrion MT"/>
</dbReference>
<dbReference type="GO" id="GO:0004519">
    <property type="term" value="F:endonuclease activity"/>
    <property type="evidence" value="ECO:0007669"/>
    <property type="project" value="InterPro"/>
</dbReference>
<keyword evidence="2" id="KW-0496">Mitochondrion</keyword>
<dbReference type="PANTHER" id="PTHR36181">
    <property type="entry name" value="INTRON-ENCODED ENDONUCLEASE AI3-RELATED"/>
    <property type="match status" value="1"/>
</dbReference>
<protein>
    <recommendedName>
        <fullName evidence="1">Homing endonuclease LAGLIDADG domain-containing protein</fullName>
    </recommendedName>
</protein>
<dbReference type="InterPro" id="IPR004860">
    <property type="entry name" value="LAGLIDADG_dom"/>
</dbReference>
<organism evidence="2 3">
    <name type="scientific">Yarrowia lipolytica</name>
    <name type="common">Candida lipolytica</name>
    <dbReference type="NCBI Taxonomy" id="4952"/>
    <lineage>
        <taxon>Eukaryota</taxon>
        <taxon>Fungi</taxon>
        <taxon>Dikarya</taxon>
        <taxon>Ascomycota</taxon>
        <taxon>Saccharomycotina</taxon>
        <taxon>Dipodascomycetes</taxon>
        <taxon>Dipodascales</taxon>
        <taxon>Dipodascales incertae sedis</taxon>
        <taxon>Yarrowia</taxon>
    </lineage>
</organism>
<sequence>MQEADGWVSISKKGKYLTYEVGIELHIRDIQLLYKIKQILGVGIIKTYKRSKNLNETYEYCRYNIRNKKHLKDVILPIFDKYPMLTNKKYDYMRFKHHLINGTIYSENLEDYKRPLETEISTEAINNILNIDYLPYWLIGFIEGEGSFSSYLNKDQRECSFEVSQTNSKLIIEAFPPLLS</sequence>
<dbReference type="SUPFAM" id="SSF55608">
    <property type="entry name" value="Homing endonucleases"/>
    <property type="match status" value="2"/>
</dbReference>
<evidence type="ECO:0000313" key="2">
    <source>
        <dbReference type="EMBL" id="AOW08016.1"/>
    </source>
</evidence>
<feature type="domain" description="Homing endonuclease LAGLIDADG" evidence="1">
    <location>
        <begin position="3"/>
        <end position="97"/>
    </location>
</feature>
<proteinExistence type="predicted"/>
<accession>A0A1D8NQV0</accession>
<dbReference type="Pfam" id="PF00961">
    <property type="entry name" value="LAGLIDADG_1"/>
    <property type="match status" value="1"/>
</dbReference>
<dbReference type="AlphaFoldDB" id="A0A1D8NQV0"/>